<organism evidence="2">
    <name type="scientific">Cucumis melo</name>
    <name type="common">Muskmelon</name>
    <dbReference type="NCBI Taxonomy" id="3656"/>
    <lineage>
        <taxon>Eukaryota</taxon>
        <taxon>Viridiplantae</taxon>
        <taxon>Streptophyta</taxon>
        <taxon>Embryophyta</taxon>
        <taxon>Tracheophyta</taxon>
        <taxon>Spermatophyta</taxon>
        <taxon>Magnoliopsida</taxon>
        <taxon>eudicotyledons</taxon>
        <taxon>Gunneridae</taxon>
        <taxon>Pentapetalae</taxon>
        <taxon>rosids</taxon>
        <taxon>fabids</taxon>
        <taxon>Cucurbitales</taxon>
        <taxon>Cucurbitaceae</taxon>
        <taxon>Benincaseae</taxon>
        <taxon>Cucumis</taxon>
    </lineage>
</organism>
<reference evidence="2" key="1">
    <citation type="submission" date="2023-03" db="UniProtKB">
        <authorList>
            <consortium name="EnsemblPlants"/>
        </authorList>
    </citation>
    <scope>IDENTIFICATION</scope>
</reference>
<dbReference type="EnsemblPlants" id="MELO3C033412.2.1">
    <property type="protein sequence ID" value="MELO3C033412.2.1"/>
    <property type="gene ID" value="MELO3C033412.2"/>
</dbReference>
<protein>
    <recommendedName>
        <fullName evidence="1">Reverse transcriptase zinc-binding domain-containing protein</fullName>
    </recommendedName>
</protein>
<dbReference type="Gramene" id="MELO3C033412.2.1">
    <property type="protein sequence ID" value="MELO3C033412.2.1"/>
    <property type="gene ID" value="MELO3C033412.2"/>
</dbReference>
<dbReference type="AlphaFoldDB" id="A0A9I9EGB5"/>
<evidence type="ECO:0000313" key="2">
    <source>
        <dbReference type="EnsemblPlants" id="MELO3C033412.2.1"/>
    </source>
</evidence>
<sequence length="145" mass="16860">MELGPWNVLGRAFGNVTAILEILHSWVPQCGCDDLLWKIDASGNFTTKSTFLNLTKRNPLKVFPLVHSIWKIKIQKKVKLFLWSLTYRSLDTREKIQRKLQYASLSPSICCLCLKFLHCNFAVKGWIRVVRIFNVDYFLPNKIDS</sequence>
<accession>A0A9I9EGB5</accession>
<proteinExistence type="predicted"/>
<feature type="domain" description="Reverse transcriptase zinc-binding" evidence="1">
    <location>
        <begin position="45"/>
        <end position="126"/>
    </location>
</feature>
<dbReference type="InterPro" id="IPR026960">
    <property type="entry name" value="RVT-Znf"/>
</dbReference>
<name>A0A9I9EGB5_CUCME</name>
<evidence type="ECO:0000259" key="1">
    <source>
        <dbReference type="Pfam" id="PF13966"/>
    </source>
</evidence>
<dbReference type="Pfam" id="PF13966">
    <property type="entry name" value="zf-RVT"/>
    <property type="match status" value="1"/>
</dbReference>